<dbReference type="PRINTS" id="PR00463">
    <property type="entry name" value="EP450I"/>
</dbReference>
<dbReference type="GO" id="GO:0005506">
    <property type="term" value="F:iron ion binding"/>
    <property type="evidence" value="ECO:0007669"/>
    <property type="project" value="InterPro"/>
</dbReference>
<evidence type="ECO:0000256" key="1">
    <source>
        <dbReference type="ARBA" id="ARBA00001971"/>
    </source>
</evidence>
<keyword evidence="6 8" id="KW-0408">Iron</keyword>
<dbReference type="FunFam" id="1.10.630.10:FF:000006">
    <property type="entry name" value="Cytochrome P450 302a1, mitochondrial"/>
    <property type="match status" value="1"/>
</dbReference>
<dbReference type="PANTHER" id="PTHR24279">
    <property type="entry name" value="CYTOCHROME P450"/>
    <property type="match status" value="1"/>
</dbReference>
<dbReference type="EMBL" id="VTPC01085795">
    <property type="protein sequence ID" value="KAF2886967.1"/>
    <property type="molecule type" value="Genomic_DNA"/>
</dbReference>
<name>A0A8K0CKM6_IGNLU</name>
<proteinExistence type="inferred from homology"/>
<dbReference type="InterPro" id="IPR017972">
    <property type="entry name" value="Cyt_P450_CS"/>
</dbReference>
<dbReference type="PROSITE" id="PS00086">
    <property type="entry name" value="CYTOCHROME_P450"/>
    <property type="match status" value="1"/>
</dbReference>
<comment type="caution">
    <text evidence="10">The sequence shown here is derived from an EMBL/GenBank/DDBJ whole genome shotgun (WGS) entry which is preliminary data.</text>
</comment>
<dbReference type="Gene3D" id="1.10.630.10">
    <property type="entry name" value="Cytochrome P450"/>
    <property type="match status" value="1"/>
</dbReference>
<dbReference type="AlphaFoldDB" id="A0A8K0CKM6"/>
<keyword evidence="11" id="KW-1185">Reference proteome</keyword>
<evidence type="ECO:0000256" key="5">
    <source>
        <dbReference type="ARBA" id="ARBA00023002"/>
    </source>
</evidence>
<evidence type="ECO:0000256" key="7">
    <source>
        <dbReference type="ARBA" id="ARBA00023033"/>
    </source>
</evidence>
<dbReference type="InterPro" id="IPR036396">
    <property type="entry name" value="Cyt_P450_sf"/>
</dbReference>
<accession>A0A8K0CKM6</accession>
<evidence type="ECO:0000256" key="2">
    <source>
        <dbReference type="ARBA" id="ARBA00010617"/>
    </source>
</evidence>
<dbReference type="SUPFAM" id="SSF48264">
    <property type="entry name" value="Cytochrome P450"/>
    <property type="match status" value="1"/>
</dbReference>
<dbReference type="PRINTS" id="PR00385">
    <property type="entry name" value="P450"/>
</dbReference>
<dbReference type="InterPro" id="IPR001128">
    <property type="entry name" value="Cyt_P450"/>
</dbReference>
<evidence type="ECO:0008006" key="12">
    <source>
        <dbReference type="Google" id="ProtNLM"/>
    </source>
</evidence>
<evidence type="ECO:0000256" key="6">
    <source>
        <dbReference type="ARBA" id="ARBA00023004"/>
    </source>
</evidence>
<feature type="binding site" description="axial binding residue" evidence="8">
    <location>
        <position position="495"/>
    </location>
    <ligand>
        <name>heme</name>
        <dbReference type="ChEBI" id="CHEBI:30413"/>
    </ligand>
    <ligandPart>
        <name>Fe</name>
        <dbReference type="ChEBI" id="CHEBI:18248"/>
    </ligandPart>
</feature>
<sequence length="548" mass="62912">MLNRTLTVSCNVGVRFISTANTTKNVDSATITAEAKEAYYKNLGTNFGVEDNTKPAGWDEALPYKSIPGPKALPIIGNVWRFFPYVGDLHNIDVLEMHRRFYKQYGKIAKLGGIPTFPDTVFIFSPEDFEVLHRNEGAFPIRDALKAFQHYRTVVRKDIFKDVGGVTTVHGIDWYNFRSKVNPILMQPRTAQQYADSMNVIANDFLANVKRFTKSHPTGEMPEDFLNHIYRWALESIAYIALDRRLGCLDPNLRRDSEPQKIIDSAIRMFYLYYKIEVLPTLWKVYKTKTFREFIDVLDTMTFTFLKYINEATERIKKDKTPKEEHQMSVFQRLLKIDQKVAMAMAMDMLTAGVDTTGRTTGAALYFLAKNTEAQNALRKELRSLMPNKDSPVTKEVLTNASYLRAVIKETTRIAPISVGNFRQAIKDMVLCGYQIPKGTNLLTCNLVLCHSDEYFPEASQFIPERWLRSTTGEMSHKNTHPFVHLPFGFGPRSCIGKRLANLELEIVVAKMVRNFNLEWHHEDMKYVCYPLYGIASPLKLQLTELED</sequence>
<comment type="cofactor">
    <cofactor evidence="1 8">
        <name>heme</name>
        <dbReference type="ChEBI" id="CHEBI:30413"/>
    </cofactor>
</comment>
<keyword evidence="3 8" id="KW-0349">Heme</keyword>
<evidence type="ECO:0000256" key="4">
    <source>
        <dbReference type="ARBA" id="ARBA00022723"/>
    </source>
</evidence>
<evidence type="ECO:0000256" key="8">
    <source>
        <dbReference type="PIRSR" id="PIRSR602401-1"/>
    </source>
</evidence>
<comment type="similarity">
    <text evidence="2 9">Belongs to the cytochrome P450 family.</text>
</comment>
<dbReference type="InterPro" id="IPR002401">
    <property type="entry name" value="Cyt_P450_E_grp-I"/>
</dbReference>
<dbReference type="GO" id="GO:0020037">
    <property type="term" value="F:heme binding"/>
    <property type="evidence" value="ECO:0007669"/>
    <property type="project" value="InterPro"/>
</dbReference>
<dbReference type="OrthoDB" id="3945418at2759"/>
<keyword evidence="4 8" id="KW-0479">Metal-binding</keyword>
<dbReference type="GO" id="GO:0004497">
    <property type="term" value="F:monooxygenase activity"/>
    <property type="evidence" value="ECO:0007669"/>
    <property type="project" value="UniProtKB-KW"/>
</dbReference>
<dbReference type="PANTHER" id="PTHR24279:SF120">
    <property type="entry name" value="CYTOCHROME P450"/>
    <property type="match status" value="1"/>
</dbReference>
<evidence type="ECO:0000256" key="9">
    <source>
        <dbReference type="RuleBase" id="RU000461"/>
    </source>
</evidence>
<protein>
    <recommendedName>
        <fullName evidence="12">Cytochrome P450</fullName>
    </recommendedName>
</protein>
<keyword evidence="7 9" id="KW-0503">Monooxygenase</keyword>
<evidence type="ECO:0000313" key="10">
    <source>
        <dbReference type="EMBL" id="KAF2886967.1"/>
    </source>
</evidence>
<evidence type="ECO:0000313" key="11">
    <source>
        <dbReference type="Proteomes" id="UP000801492"/>
    </source>
</evidence>
<dbReference type="Pfam" id="PF00067">
    <property type="entry name" value="p450"/>
    <property type="match status" value="1"/>
</dbReference>
<dbReference type="GO" id="GO:0016705">
    <property type="term" value="F:oxidoreductase activity, acting on paired donors, with incorporation or reduction of molecular oxygen"/>
    <property type="evidence" value="ECO:0007669"/>
    <property type="project" value="InterPro"/>
</dbReference>
<reference evidence="10" key="1">
    <citation type="submission" date="2019-08" db="EMBL/GenBank/DDBJ databases">
        <title>The genome of the North American firefly Photinus pyralis.</title>
        <authorList>
            <consortium name="Photinus pyralis genome working group"/>
            <person name="Fallon T.R."/>
            <person name="Sander Lower S.E."/>
            <person name="Weng J.-K."/>
        </authorList>
    </citation>
    <scope>NUCLEOTIDE SEQUENCE</scope>
    <source>
        <strain evidence="10">TRF0915ILg1</strain>
        <tissue evidence="10">Whole body</tissue>
    </source>
</reference>
<keyword evidence="5 9" id="KW-0560">Oxidoreductase</keyword>
<gene>
    <name evidence="10" type="ORF">ILUMI_19206</name>
</gene>
<dbReference type="InterPro" id="IPR050479">
    <property type="entry name" value="CYP11_CYP27_families"/>
</dbReference>
<evidence type="ECO:0000256" key="3">
    <source>
        <dbReference type="ARBA" id="ARBA00022617"/>
    </source>
</evidence>
<organism evidence="10 11">
    <name type="scientific">Ignelater luminosus</name>
    <name type="common">Cucubano</name>
    <name type="synonym">Pyrophorus luminosus</name>
    <dbReference type="NCBI Taxonomy" id="2038154"/>
    <lineage>
        <taxon>Eukaryota</taxon>
        <taxon>Metazoa</taxon>
        <taxon>Ecdysozoa</taxon>
        <taxon>Arthropoda</taxon>
        <taxon>Hexapoda</taxon>
        <taxon>Insecta</taxon>
        <taxon>Pterygota</taxon>
        <taxon>Neoptera</taxon>
        <taxon>Endopterygota</taxon>
        <taxon>Coleoptera</taxon>
        <taxon>Polyphaga</taxon>
        <taxon>Elateriformia</taxon>
        <taxon>Elateroidea</taxon>
        <taxon>Elateridae</taxon>
        <taxon>Agrypninae</taxon>
        <taxon>Pyrophorini</taxon>
        <taxon>Ignelater</taxon>
    </lineage>
</organism>
<dbReference type="CDD" id="cd11054">
    <property type="entry name" value="CYP24A1-like"/>
    <property type="match status" value="1"/>
</dbReference>
<dbReference type="Proteomes" id="UP000801492">
    <property type="component" value="Unassembled WGS sequence"/>
</dbReference>